<evidence type="ECO:0000256" key="9">
    <source>
        <dbReference type="ARBA" id="ARBA00073590"/>
    </source>
</evidence>
<accession>A0A285VGY0</accession>
<dbReference type="AlphaFoldDB" id="A0A285VGY0"/>
<dbReference type="SUPFAM" id="SSF52540">
    <property type="entry name" value="P-loop containing nucleoside triphosphate hydrolases"/>
    <property type="match status" value="1"/>
</dbReference>
<name>A0A285VGY0_9MICO</name>
<evidence type="ECO:0000256" key="5">
    <source>
        <dbReference type="ARBA" id="ARBA00022840"/>
    </source>
</evidence>
<dbReference type="GO" id="GO:0005524">
    <property type="term" value="F:ATP binding"/>
    <property type="evidence" value="ECO:0007669"/>
    <property type="project" value="UniProtKB-KW"/>
</dbReference>
<dbReference type="GO" id="GO:0016818">
    <property type="term" value="F:hydrolase activity, acting on acid anhydrides, in phosphorus-containing anhydrides"/>
    <property type="evidence" value="ECO:0007669"/>
    <property type="project" value="InterPro"/>
</dbReference>
<gene>
    <name evidence="12" type="ORF">SAMN05421879_101552</name>
</gene>
<dbReference type="PROSITE" id="PS51193">
    <property type="entry name" value="HELICASE_ATP_BIND_2"/>
    <property type="match status" value="1"/>
</dbReference>
<dbReference type="SMART" id="SM00491">
    <property type="entry name" value="HELICc2"/>
    <property type="match status" value="1"/>
</dbReference>
<dbReference type="RefSeq" id="WP_097186719.1">
    <property type="nucleotide sequence ID" value="NZ_OBQK01000001.1"/>
</dbReference>
<evidence type="ECO:0000313" key="12">
    <source>
        <dbReference type="EMBL" id="SOC52436.1"/>
    </source>
</evidence>
<keyword evidence="3" id="KW-0378">Hydrolase</keyword>
<keyword evidence="4 12" id="KW-0347">Helicase</keyword>
<dbReference type="GO" id="GO:0043139">
    <property type="term" value="F:5'-3' DNA helicase activity"/>
    <property type="evidence" value="ECO:0007669"/>
    <property type="project" value="UniProtKB-EC"/>
</dbReference>
<proteinExistence type="inferred from homology"/>
<evidence type="ECO:0000256" key="1">
    <source>
        <dbReference type="ARBA" id="ARBA00001966"/>
    </source>
</evidence>
<dbReference type="PANTHER" id="PTHR11472">
    <property type="entry name" value="DNA REPAIR DEAD HELICASE RAD3/XP-D SUBFAMILY MEMBER"/>
    <property type="match status" value="1"/>
</dbReference>
<evidence type="ECO:0000259" key="11">
    <source>
        <dbReference type="PROSITE" id="PS51193"/>
    </source>
</evidence>
<dbReference type="EMBL" id="OBQK01000001">
    <property type="protein sequence ID" value="SOC52436.1"/>
    <property type="molecule type" value="Genomic_DNA"/>
</dbReference>
<evidence type="ECO:0000256" key="3">
    <source>
        <dbReference type="ARBA" id="ARBA00022801"/>
    </source>
</evidence>
<comment type="cofactor">
    <cofactor evidence="1">
        <name>[4Fe-4S] cluster</name>
        <dbReference type="ChEBI" id="CHEBI:49883"/>
    </cofactor>
</comment>
<evidence type="ECO:0000256" key="10">
    <source>
        <dbReference type="ARBA" id="ARBA00079061"/>
    </source>
</evidence>
<dbReference type="Pfam" id="PF00270">
    <property type="entry name" value="DEAD"/>
    <property type="match status" value="1"/>
</dbReference>
<dbReference type="PANTHER" id="PTHR11472:SF34">
    <property type="entry name" value="REGULATOR OF TELOMERE ELONGATION HELICASE 1"/>
    <property type="match status" value="1"/>
</dbReference>
<dbReference type="Gene3D" id="3.40.50.300">
    <property type="entry name" value="P-loop containing nucleotide triphosphate hydrolases"/>
    <property type="match status" value="2"/>
</dbReference>
<dbReference type="InterPro" id="IPR027417">
    <property type="entry name" value="P-loop_NTPase"/>
</dbReference>
<evidence type="ECO:0000256" key="7">
    <source>
        <dbReference type="ARBA" id="ARBA00044969"/>
    </source>
</evidence>
<reference evidence="13" key="1">
    <citation type="submission" date="2017-08" db="EMBL/GenBank/DDBJ databases">
        <authorList>
            <person name="Varghese N."/>
            <person name="Submissions S."/>
        </authorList>
    </citation>
    <scope>NUCLEOTIDE SEQUENCE [LARGE SCALE GENOMIC DNA]</scope>
    <source>
        <strain evidence="13">USBA17B2</strain>
    </source>
</reference>
<dbReference type="InterPro" id="IPR006555">
    <property type="entry name" value="ATP-dep_Helicase_C"/>
</dbReference>
<dbReference type="InterPro" id="IPR011545">
    <property type="entry name" value="DEAD/DEAH_box_helicase_dom"/>
</dbReference>
<dbReference type="STRING" id="1122622.GCA_000421185_03549"/>
<evidence type="ECO:0000256" key="4">
    <source>
        <dbReference type="ARBA" id="ARBA00022806"/>
    </source>
</evidence>
<dbReference type="FunFam" id="3.40.50.300:FF:000437">
    <property type="entry name" value="ATP-dependent DNA helicase DinG"/>
    <property type="match status" value="1"/>
</dbReference>
<dbReference type="EC" id="5.6.2.3" evidence="7"/>
<organism evidence="12 13">
    <name type="scientific">Ornithinimicrobium cerasi</name>
    <dbReference type="NCBI Taxonomy" id="2248773"/>
    <lineage>
        <taxon>Bacteria</taxon>
        <taxon>Bacillati</taxon>
        <taxon>Actinomycetota</taxon>
        <taxon>Actinomycetes</taxon>
        <taxon>Micrococcales</taxon>
        <taxon>Ornithinimicrobiaceae</taxon>
        <taxon>Ornithinimicrobium</taxon>
    </lineage>
</organism>
<dbReference type="GO" id="GO:0003676">
    <property type="term" value="F:nucleic acid binding"/>
    <property type="evidence" value="ECO:0007669"/>
    <property type="project" value="InterPro"/>
</dbReference>
<dbReference type="InterPro" id="IPR014013">
    <property type="entry name" value="Helic_SF1/SF2_ATP-bd_DinG/Rad3"/>
</dbReference>
<evidence type="ECO:0000313" key="13">
    <source>
        <dbReference type="Proteomes" id="UP000219688"/>
    </source>
</evidence>
<dbReference type="GO" id="GO:0006139">
    <property type="term" value="P:nucleobase-containing compound metabolic process"/>
    <property type="evidence" value="ECO:0007669"/>
    <property type="project" value="InterPro"/>
</dbReference>
<keyword evidence="5" id="KW-0067">ATP-binding</keyword>
<evidence type="ECO:0000256" key="6">
    <source>
        <dbReference type="ARBA" id="ARBA00038058"/>
    </source>
</evidence>
<keyword evidence="2" id="KW-0547">Nucleotide-binding</keyword>
<sequence length="734" mass="78399">MPSVPDLPTLLQAAVTAVGGVERPGQVQMAQAVERAVEREEHLLVQAGTGTGKSLAYLVPAIAHAMRTGKPAVVATATLALQAQIVDRDLPRIADALEPLVGRRPTFALVKGRSNYLCQHKLVGGFPEDDEETLLSVGSVDRERSRLGDEVVRLRAWADLTESGDRDELVPGVGNRAWRQVSVSAHECLGSRCPVVAECFVERSREAAKEVDVIVTNHSFMAIDAFEGRFMLPEHDLLVVDEAHELTDRITSTITDELTSGSVSVAARRAGKGEASARLGETVDLVADALADLPEGKLTALPERLVTTLQLVRDAARDTLSELKPDKGAEVDGGKQLALAAVDEVHDTAARVLEERELDVAWVTHDQRRGAVLRVAPMSVAMLVREKIFSERTVVLTSATLELGGTFDSVAGTIGLRGAGSPAWEGLDVGSPFDYPQQAIAYVARHLPPPARDGAAPVVFEEIEALVRAAGGRTLGLFSSRRAAEAAAEEMRRRLASDGIRVLCQGDDQMPTLVRDFASDARTCLFGTLSLWQGVDVPGPACQLVIVDRIPFPRPDDPLSSARTEAISRMGGNGFMAVSATHAALRLAQGAGRLVRRSDDRGVVAFLDSRMISARYAGFLQRSLPPFWPTTDRDLVLEALRRLDATAPEVVPVSAPGARGIGGAPLQGPAAAVPVARSPRTAVTGGHAWTDEQDEELRDGLDAGVAVEELAEHLELAPDLVTARINQLGLEVPV</sequence>
<dbReference type="InterPro" id="IPR014001">
    <property type="entry name" value="Helicase_ATP-bd"/>
</dbReference>
<dbReference type="Proteomes" id="UP000219688">
    <property type="component" value="Unassembled WGS sequence"/>
</dbReference>
<evidence type="ECO:0000256" key="8">
    <source>
        <dbReference type="ARBA" id="ARBA00048954"/>
    </source>
</evidence>
<feature type="domain" description="Helicase ATP-binding" evidence="11">
    <location>
        <begin position="12"/>
        <end position="301"/>
    </location>
</feature>
<comment type="catalytic activity">
    <reaction evidence="8">
        <text>ATP + H2O = ADP + phosphate + H(+)</text>
        <dbReference type="Rhea" id="RHEA:13065"/>
        <dbReference type="ChEBI" id="CHEBI:15377"/>
        <dbReference type="ChEBI" id="CHEBI:15378"/>
        <dbReference type="ChEBI" id="CHEBI:30616"/>
        <dbReference type="ChEBI" id="CHEBI:43474"/>
        <dbReference type="ChEBI" id="CHEBI:456216"/>
        <dbReference type="EC" id="5.6.2.3"/>
    </reaction>
</comment>
<dbReference type="SMART" id="SM00487">
    <property type="entry name" value="DEXDc"/>
    <property type="match status" value="1"/>
</dbReference>
<evidence type="ECO:0000256" key="2">
    <source>
        <dbReference type="ARBA" id="ARBA00022741"/>
    </source>
</evidence>
<comment type="similarity">
    <text evidence="6">Belongs to the helicase family. DinG subfamily.</text>
</comment>
<dbReference type="Pfam" id="PF13307">
    <property type="entry name" value="Helicase_C_2"/>
    <property type="match status" value="1"/>
</dbReference>
<protein>
    <recommendedName>
        <fullName evidence="9">ATP-dependent helicase DinG</fullName>
        <ecNumber evidence="7">5.6.2.3</ecNumber>
    </recommendedName>
    <alternativeName>
        <fullName evidence="10">DNA 5'-3' helicase DinG</fullName>
    </alternativeName>
</protein>
<dbReference type="InterPro" id="IPR045028">
    <property type="entry name" value="DinG/Rad3-like"/>
</dbReference>
<keyword evidence="13" id="KW-1185">Reference proteome</keyword>